<evidence type="ECO:0000256" key="4">
    <source>
        <dbReference type="PROSITE-ProRule" id="PRU00504"/>
    </source>
</evidence>
<dbReference type="PROSITE" id="PS51125">
    <property type="entry name" value="NHL"/>
    <property type="match status" value="1"/>
</dbReference>
<dbReference type="CDD" id="cd05819">
    <property type="entry name" value="NHL"/>
    <property type="match status" value="1"/>
</dbReference>
<dbReference type="InterPro" id="IPR001258">
    <property type="entry name" value="NHL_repeat"/>
</dbReference>
<dbReference type="PANTHER" id="PTHR10680">
    <property type="entry name" value="PEPTIDYL-GLYCINE ALPHA-AMIDATING MONOOXYGENASE"/>
    <property type="match status" value="1"/>
</dbReference>
<reference evidence="6" key="1">
    <citation type="submission" date="2021-02" db="EMBL/GenBank/DDBJ databases">
        <authorList>
            <person name="Nowell W R."/>
        </authorList>
    </citation>
    <scope>NUCLEOTIDE SEQUENCE</scope>
</reference>
<keyword evidence="5" id="KW-0472">Membrane</keyword>
<dbReference type="Pfam" id="PF01436">
    <property type="entry name" value="NHL"/>
    <property type="match status" value="1"/>
</dbReference>
<name>A0A814J9B3_9BILA</name>
<dbReference type="AlphaFoldDB" id="A0A814J9B3"/>
<keyword evidence="5" id="KW-0812">Transmembrane</keyword>
<dbReference type="InterPro" id="IPR011042">
    <property type="entry name" value="6-blade_b-propeller_TolB-like"/>
</dbReference>
<dbReference type="SUPFAM" id="SSF63825">
    <property type="entry name" value="YWTD domain"/>
    <property type="match status" value="2"/>
</dbReference>
<dbReference type="EMBL" id="CAJNOE010000194">
    <property type="protein sequence ID" value="CAF1034360.1"/>
    <property type="molecule type" value="Genomic_DNA"/>
</dbReference>
<proteinExistence type="predicted"/>
<protein>
    <recommendedName>
        <fullName evidence="8">NHL repeat containing protein-like protein</fullName>
    </recommendedName>
</protein>
<evidence type="ECO:0000313" key="6">
    <source>
        <dbReference type="EMBL" id="CAF1034360.1"/>
    </source>
</evidence>
<gene>
    <name evidence="6" type="ORF">IZO911_LOCUS19433</name>
</gene>
<keyword evidence="2" id="KW-0677">Repeat</keyword>
<keyword evidence="3" id="KW-0325">Glycoprotein</keyword>
<evidence type="ECO:0000256" key="5">
    <source>
        <dbReference type="SAM" id="Phobius"/>
    </source>
</evidence>
<organism evidence="6 7">
    <name type="scientific">Adineta steineri</name>
    <dbReference type="NCBI Taxonomy" id="433720"/>
    <lineage>
        <taxon>Eukaryota</taxon>
        <taxon>Metazoa</taxon>
        <taxon>Spiralia</taxon>
        <taxon>Gnathifera</taxon>
        <taxon>Rotifera</taxon>
        <taxon>Eurotatoria</taxon>
        <taxon>Bdelloidea</taxon>
        <taxon>Adinetida</taxon>
        <taxon>Adinetidae</taxon>
        <taxon>Adineta</taxon>
    </lineage>
</organism>
<dbReference type="GO" id="GO:0005576">
    <property type="term" value="C:extracellular region"/>
    <property type="evidence" value="ECO:0007669"/>
    <property type="project" value="TreeGrafter"/>
</dbReference>
<evidence type="ECO:0000256" key="2">
    <source>
        <dbReference type="ARBA" id="ARBA00022737"/>
    </source>
</evidence>
<feature type="transmembrane region" description="Helical" evidence="5">
    <location>
        <begin position="58"/>
        <end position="81"/>
    </location>
</feature>
<evidence type="ECO:0000256" key="1">
    <source>
        <dbReference type="ARBA" id="ARBA00022729"/>
    </source>
</evidence>
<accession>A0A814J9B3</accession>
<dbReference type="Gene3D" id="2.120.10.30">
    <property type="entry name" value="TolB, C-terminal domain"/>
    <property type="match status" value="2"/>
</dbReference>
<keyword evidence="1" id="KW-0732">Signal</keyword>
<feature type="repeat" description="NHL" evidence="4">
    <location>
        <begin position="411"/>
        <end position="442"/>
    </location>
</feature>
<evidence type="ECO:0000256" key="3">
    <source>
        <dbReference type="ARBA" id="ARBA00023180"/>
    </source>
</evidence>
<dbReference type="Proteomes" id="UP000663860">
    <property type="component" value="Unassembled WGS sequence"/>
</dbReference>
<evidence type="ECO:0008006" key="8">
    <source>
        <dbReference type="Google" id="ProtNLM"/>
    </source>
</evidence>
<dbReference type="PANTHER" id="PTHR10680:SF14">
    <property type="entry name" value="PEPTIDYL-GLYCINE ALPHA-AMIDATING MONOOXYGENASE"/>
    <property type="match status" value="1"/>
</dbReference>
<keyword evidence="5" id="KW-1133">Transmembrane helix</keyword>
<comment type="caution">
    <text evidence="6">The sequence shown here is derived from an EMBL/GenBank/DDBJ whole genome shotgun (WGS) entry which is preliminary data.</text>
</comment>
<sequence length="444" mass="49604">MPVTTMITSDSSNKTLNFLWILHQKYLGVDVQSINFDTTQPSTSQPGTSCECFRRRKLMWIILASIVTVLIILGIIIPTIIVKTKKIQIEEMSTMETTTETTITITEKIATKKETTATTIETITEPLTTTEQKTTTEKQLFSSIDNNIDINWSQNGITIAGGYRPTSKLDGFNSPSSIYIDDDDQTMYIGDSGNSRVVEWKYGAKIGQVVAGGNGMGSQMNQFKTVIDVVVDKKNNVFITCDYDNKRVVQWSPKNLTDQQILIPDIFCRGLAVSNDGFLYVSRWGKDDVSRWKLGEKDGETVAGGNELDQLSWPYSIFVDQDHSVYVTDGGNADGRVTKWLKDTKFGIVVASQGEVNSPIQSFEPSAVFVDHLDNIYVADSRNHRIIRWLNASRKGDIIVGGNGKGNRSNQLSNPSDLSFDRYGNLYVVDQSNHRIQKFDILVN</sequence>
<evidence type="ECO:0000313" key="7">
    <source>
        <dbReference type="Proteomes" id="UP000663860"/>
    </source>
</evidence>